<reference evidence="15 16" key="1">
    <citation type="submission" date="2016-06" db="EMBL/GenBank/DDBJ databases">
        <title>The sequenced genome of the ice-adhering bacterium Marinomonas primoryensis, from Antarctica.</title>
        <authorList>
            <person name="Graham L."/>
            <person name="Vance T.D.R."/>
            <person name="Davies P.L."/>
        </authorList>
    </citation>
    <scope>NUCLEOTIDE SEQUENCE [LARGE SCALE GENOMIC DNA]</scope>
    <source>
        <strain evidence="15 16">AceL</strain>
    </source>
</reference>
<gene>
    <name evidence="13" type="primary">atpD</name>
    <name evidence="15" type="ORF">A8139_02765</name>
</gene>
<dbReference type="Proteomes" id="UP000249898">
    <property type="component" value="Chromosome"/>
</dbReference>
<dbReference type="InterPro" id="IPR020003">
    <property type="entry name" value="ATPase_a/bsu_AS"/>
</dbReference>
<dbReference type="Pfam" id="PF00006">
    <property type="entry name" value="ATP-synt_ab"/>
    <property type="match status" value="1"/>
</dbReference>
<dbReference type="InterPro" id="IPR036121">
    <property type="entry name" value="ATPase_F1/V1/A1_a/bsu_N_sf"/>
</dbReference>
<dbReference type="SUPFAM" id="SSF52540">
    <property type="entry name" value="P-loop containing nucleoside triphosphate hydrolases"/>
    <property type="match status" value="1"/>
</dbReference>
<dbReference type="InterPro" id="IPR027417">
    <property type="entry name" value="P-loop_NTPase"/>
</dbReference>
<name>A0A2Z4PN79_9GAMM</name>
<evidence type="ECO:0000256" key="7">
    <source>
        <dbReference type="ARBA" id="ARBA00022967"/>
    </source>
</evidence>
<dbReference type="OrthoDB" id="9801639at2"/>
<keyword evidence="6 13" id="KW-0067">ATP-binding</keyword>
<accession>A0A2Z4PN79</accession>
<proteinExistence type="inferred from homology"/>
<comment type="catalytic activity">
    <reaction evidence="13">
        <text>ATP + H2O + 4 H(+)(in) = ADP + phosphate + 5 H(+)(out)</text>
        <dbReference type="Rhea" id="RHEA:57720"/>
        <dbReference type="ChEBI" id="CHEBI:15377"/>
        <dbReference type="ChEBI" id="CHEBI:15378"/>
        <dbReference type="ChEBI" id="CHEBI:30616"/>
        <dbReference type="ChEBI" id="CHEBI:43474"/>
        <dbReference type="ChEBI" id="CHEBI:456216"/>
        <dbReference type="EC" id="7.1.2.2"/>
    </reaction>
</comment>
<dbReference type="AlphaFoldDB" id="A0A2Z4PN79"/>
<keyword evidence="4 13" id="KW-0547">Nucleotide-binding</keyword>
<evidence type="ECO:0000256" key="12">
    <source>
        <dbReference type="ARBA" id="ARBA00024342"/>
    </source>
</evidence>
<dbReference type="InterPro" id="IPR000194">
    <property type="entry name" value="ATPase_F1/V1/A1_a/bsu_nucl-bd"/>
</dbReference>
<evidence type="ECO:0000256" key="5">
    <source>
        <dbReference type="ARBA" id="ARBA00022781"/>
    </source>
</evidence>
<evidence type="ECO:0000256" key="10">
    <source>
        <dbReference type="ARBA" id="ARBA00023196"/>
    </source>
</evidence>
<dbReference type="GO" id="GO:0005524">
    <property type="term" value="F:ATP binding"/>
    <property type="evidence" value="ECO:0007669"/>
    <property type="project" value="UniProtKB-UniRule"/>
</dbReference>
<comment type="function">
    <text evidence="13">Produces ATP from ADP in the presence of a proton gradient across the membrane. The catalytic sites are hosted primarily by the beta subunits.</text>
</comment>
<dbReference type="InterPro" id="IPR003593">
    <property type="entry name" value="AAA+_ATPase"/>
</dbReference>
<keyword evidence="2 13" id="KW-0813">Transport</keyword>
<dbReference type="HAMAP" id="MF_01347">
    <property type="entry name" value="ATP_synth_beta_bact"/>
    <property type="match status" value="1"/>
</dbReference>
<dbReference type="Gene3D" id="3.40.50.300">
    <property type="entry name" value="P-loop containing nucleotide triphosphate hydrolases"/>
    <property type="match status" value="1"/>
</dbReference>
<dbReference type="SMART" id="SM00382">
    <property type="entry name" value="AAA"/>
    <property type="match status" value="1"/>
</dbReference>
<dbReference type="PROSITE" id="PS00152">
    <property type="entry name" value="ATPASE_ALPHA_BETA"/>
    <property type="match status" value="1"/>
</dbReference>
<dbReference type="SUPFAM" id="SSF47917">
    <property type="entry name" value="C-terminal domain of alpha and beta subunits of F1 ATP synthase"/>
    <property type="match status" value="1"/>
</dbReference>
<organism evidence="15 16">
    <name type="scientific">Marinomonas primoryensis</name>
    <dbReference type="NCBI Taxonomy" id="178399"/>
    <lineage>
        <taxon>Bacteria</taxon>
        <taxon>Pseudomonadati</taxon>
        <taxon>Pseudomonadota</taxon>
        <taxon>Gammaproteobacteria</taxon>
        <taxon>Oceanospirillales</taxon>
        <taxon>Oceanospirillaceae</taxon>
        <taxon>Marinomonas</taxon>
    </lineage>
</organism>
<feature type="domain" description="AAA+ ATPase" evidence="14">
    <location>
        <begin position="140"/>
        <end position="325"/>
    </location>
</feature>
<keyword evidence="7 13" id="KW-1278">Translocase</keyword>
<dbReference type="InterPro" id="IPR004100">
    <property type="entry name" value="ATPase_F1/V1/A1_a/bsu_N"/>
</dbReference>
<dbReference type="InterPro" id="IPR055190">
    <property type="entry name" value="ATP-synt_VA_C"/>
</dbReference>
<feature type="binding site" evidence="13">
    <location>
        <begin position="148"/>
        <end position="155"/>
    </location>
    <ligand>
        <name>ATP</name>
        <dbReference type="ChEBI" id="CHEBI:30616"/>
    </ligand>
</feature>
<dbReference type="EC" id="7.1.2.2" evidence="13"/>
<keyword evidence="8 13" id="KW-0406">Ion transport</keyword>
<evidence type="ECO:0000313" key="15">
    <source>
        <dbReference type="EMBL" id="AWX99037.1"/>
    </source>
</evidence>
<keyword evidence="3 13" id="KW-1003">Cell membrane</keyword>
<dbReference type="Gene3D" id="2.40.10.170">
    <property type="match status" value="1"/>
</dbReference>
<dbReference type="FunFam" id="1.10.1140.10:FF:000001">
    <property type="entry name" value="ATP synthase subunit beta"/>
    <property type="match status" value="1"/>
</dbReference>
<dbReference type="FunFam" id="3.40.50.300:FF:000004">
    <property type="entry name" value="ATP synthase subunit beta"/>
    <property type="match status" value="1"/>
</dbReference>
<dbReference type="CDD" id="cd01133">
    <property type="entry name" value="F1-ATPase_beta_CD"/>
    <property type="match status" value="1"/>
</dbReference>
<dbReference type="NCBIfam" id="TIGR01039">
    <property type="entry name" value="atpD"/>
    <property type="match status" value="1"/>
</dbReference>
<dbReference type="GO" id="GO:0046933">
    <property type="term" value="F:proton-transporting ATP synthase activity, rotational mechanism"/>
    <property type="evidence" value="ECO:0007669"/>
    <property type="project" value="UniProtKB-UniRule"/>
</dbReference>
<dbReference type="InterPro" id="IPR024034">
    <property type="entry name" value="ATPase_F1/V1_b/a_C"/>
</dbReference>
<evidence type="ECO:0000256" key="13">
    <source>
        <dbReference type="HAMAP-Rule" id="MF_01347"/>
    </source>
</evidence>
<sequence length="458" mass="50049">MSSGQIVKIIGAVIDVEFPRDSVPKVYDALTIEGKELVLEVQQQLGDGVVRTIAMGSTDGMKRGLVVENTNNPVSVPVGIKTLGRIMNVLGEPIDEKGPIGEEERWSIHRAAPSYAEQSSSNELLETGIKVIDLVCPFAKGGKVGLFGGAGVGKTVNMMELIRNIAIEHSGYSVFAGVGERTREGNDFYHEMTDSNVIDKVSLVYGQMNEPPGNRLRVALTGLTMAEKFRDEGRDVLFFVDNIYRYTLAGTEVSALLGRMPSAVGYQPTLAEEMGVLQERITSTKTGSITSVQAVYVPADDLTDPSPATTFSHLDATVVLSRDIASLGIYPAIDPLDSTSRQLDPLVIGQEHYDVARGVQMVLQRYKELKDIIAILGMDELSEEDKQTVNRSRKIQRFLSQPFFVAEVFTGSPGKYVSLKDTIRGFKGILDGEFDDLPEQAFYMIGSIDEAVEKAKKL</sequence>
<dbReference type="SUPFAM" id="SSF50615">
    <property type="entry name" value="N-terminal domain of alpha and beta subunits of F1 ATP synthase"/>
    <property type="match status" value="1"/>
</dbReference>
<evidence type="ECO:0000256" key="3">
    <source>
        <dbReference type="ARBA" id="ARBA00022475"/>
    </source>
</evidence>
<dbReference type="EMBL" id="CP016181">
    <property type="protein sequence ID" value="AWX99037.1"/>
    <property type="molecule type" value="Genomic_DNA"/>
</dbReference>
<evidence type="ECO:0000256" key="1">
    <source>
        <dbReference type="ARBA" id="ARBA00004170"/>
    </source>
</evidence>
<dbReference type="GO" id="GO:0045259">
    <property type="term" value="C:proton-transporting ATP synthase complex"/>
    <property type="evidence" value="ECO:0007669"/>
    <property type="project" value="UniProtKB-KW"/>
</dbReference>
<dbReference type="RefSeq" id="WP_112135480.1">
    <property type="nucleotide sequence ID" value="NZ_CP016181.1"/>
</dbReference>
<evidence type="ECO:0000256" key="6">
    <source>
        <dbReference type="ARBA" id="ARBA00022840"/>
    </source>
</evidence>
<keyword evidence="11 13" id="KW-0066">ATP synthesis</keyword>
<protein>
    <recommendedName>
        <fullName evidence="13">ATP synthase subunit beta</fullName>
        <ecNumber evidence="13">7.1.2.2</ecNumber>
    </recommendedName>
    <alternativeName>
        <fullName evidence="13">ATP synthase F1 sector subunit beta</fullName>
    </alternativeName>
    <alternativeName>
        <fullName evidence="13">F-ATPase subunit beta</fullName>
    </alternativeName>
</protein>
<dbReference type="GO" id="GO:0005886">
    <property type="term" value="C:plasma membrane"/>
    <property type="evidence" value="ECO:0007669"/>
    <property type="project" value="UniProtKB-SubCell"/>
</dbReference>
<dbReference type="PANTHER" id="PTHR15184">
    <property type="entry name" value="ATP SYNTHASE"/>
    <property type="match status" value="1"/>
</dbReference>
<keyword evidence="5 13" id="KW-0375">Hydrogen ion transport</keyword>
<keyword evidence="9 13" id="KW-0472">Membrane</keyword>
<evidence type="ECO:0000256" key="2">
    <source>
        <dbReference type="ARBA" id="ARBA00022448"/>
    </source>
</evidence>
<dbReference type="Gene3D" id="1.10.1140.10">
    <property type="entry name" value="Bovine Mitochondrial F1-atpase, Atp Synthase Beta Chain, Chain D, domain 3"/>
    <property type="match status" value="1"/>
</dbReference>
<dbReference type="InterPro" id="IPR005722">
    <property type="entry name" value="ATP_synth_F1_bsu"/>
</dbReference>
<dbReference type="InterPro" id="IPR050053">
    <property type="entry name" value="ATPase_alpha/beta_chains"/>
</dbReference>
<evidence type="ECO:0000256" key="11">
    <source>
        <dbReference type="ARBA" id="ARBA00023310"/>
    </source>
</evidence>
<evidence type="ECO:0000256" key="9">
    <source>
        <dbReference type="ARBA" id="ARBA00023136"/>
    </source>
</evidence>
<dbReference type="Pfam" id="PF02874">
    <property type="entry name" value="ATP-synt_ab_N"/>
    <property type="match status" value="1"/>
</dbReference>
<evidence type="ECO:0000259" key="14">
    <source>
        <dbReference type="SMART" id="SM00382"/>
    </source>
</evidence>
<dbReference type="CDD" id="cd18110">
    <property type="entry name" value="ATP-synt_F1_beta_C"/>
    <property type="match status" value="1"/>
</dbReference>
<evidence type="ECO:0000313" key="16">
    <source>
        <dbReference type="Proteomes" id="UP000249898"/>
    </source>
</evidence>
<dbReference type="CDD" id="cd18115">
    <property type="entry name" value="ATP-synt_F1_beta_N"/>
    <property type="match status" value="1"/>
</dbReference>
<keyword evidence="10 13" id="KW-0139">CF(1)</keyword>
<dbReference type="Pfam" id="PF22919">
    <property type="entry name" value="ATP-synt_VA_C"/>
    <property type="match status" value="1"/>
</dbReference>
<comment type="subcellular location">
    <subcellularLocation>
        <location evidence="13">Cell membrane</location>
        <topology evidence="13">Peripheral membrane protein</topology>
    </subcellularLocation>
    <subcellularLocation>
        <location evidence="1">Membrane</location>
        <topology evidence="1">Peripheral membrane protein</topology>
    </subcellularLocation>
</comment>
<evidence type="ECO:0000256" key="4">
    <source>
        <dbReference type="ARBA" id="ARBA00022741"/>
    </source>
</evidence>
<dbReference type="PANTHER" id="PTHR15184:SF71">
    <property type="entry name" value="ATP SYNTHASE SUBUNIT BETA, MITOCHONDRIAL"/>
    <property type="match status" value="1"/>
</dbReference>
<evidence type="ECO:0000256" key="8">
    <source>
        <dbReference type="ARBA" id="ARBA00023065"/>
    </source>
</evidence>
<comment type="similarity">
    <text evidence="12">Belongs to the ATPase alpha/beta chains family. T3SS ATPase subfamily.</text>
</comment>